<reference evidence="1" key="1">
    <citation type="submission" date="2023-03" db="EMBL/GenBank/DDBJ databases">
        <title>Edaphobacter sp.</title>
        <authorList>
            <person name="Huber K.J."/>
            <person name="Papendorf J."/>
            <person name="Pilke C."/>
            <person name="Bunk B."/>
            <person name="Sproeer C."/>
            <person name="Pester M."/>
        </authorList>
    </citation>
    <scope>NUCLEOTIDE SEQUENCE</scope>
    <source>
        <strain evidence="1">DSM 110680</strain>
    </source>
</reference>
<accession>A0AAU7DST2</accession>
<dbReference type="AlphaFoldDB" id="A0AAU7DST2"/>
<dbReference type="EMBL" id="CP121196">
    <property type="protein sequence ID" value="XBH20053.1"/>
    <property type="molecule type" value="Genomic_DNA"/>
</dbReference>
<organism evidence="1">
    <name type="scientific">Telmatobacter sp. DSM 110680</name>
    <dbReference type="NCBI Taxonomy" id="3036704"/>
    <lineage>
        <taxon>Bacteria</taxon>
        <taxon>Pseudomonadati</taxon>
        <taxon>Acidobacteriota</taxon>
        <taxon>Terriglobia</taxon>
        <taxon>Terriglobales</taxon>
        <taxon>Acidobacteriaceae</taxon>
        <taxon>Telmatobacter</taxon>
    </lineage>
</organism>
<sequence>MTEEEKQRIRALFVYVLTVMRGESEANIRTSAEVASLLGTVRALDPTFDDNMEAWRKRIDEEVEPLLRVGRAQFDESIRKVESGEWI</sequence>
<gene>
    <name evidence="1" type="ORF">P8935_12190</name>
</gene>
<protein>
    <recommendedName>
        <fullName evidence="2">Addiction module component</fullName>
    </recommendedName>
</protein>
<evidence type="ECO:0000313" key="1">
    <source>
        <dbReference type="EMBL" id="XBH20053.1"/>
    </source>
</evidence>
<proteinExistence type="predicted"/>
<name>A0AAU7DST2_9BACT</name>
<evidence type="ECO:0008006" key="2">
    <source>
        <dbReference type="Google" id="ProtNLM"/>
    </source>
</evidence>
<dbReference type="RefSeq" id="WP_348265277.1">
    <property type="nucleotide sequence ID" value="NZ_CP121196.1"/>
</dbReference>